<dbReference type="OrthoDB" id="9757152at2"/>
<name>A0A2S8FUP7_9BACT</name>
<comment type="caution">
    <text evidence="1">The sequence shown here is derived from an EMBL/GenBank/DDBJ whole genome shotgun (WGS) entry which is preliminary data.</text>
</comment>
<dbReference type="AlphaFoldDB" id="A0A2S8FUP7"/>
<gene>
    <name evidence="1" type="ORF">C5Y83_08015</name>
</gene>
<dbReference type="EMBL" id="PUHY01000006">
    <property type="protein sequence ID" value="PQO35873.1"/>
    <property type="molecule type" value="Genomic_DNA"/>
</dbReference>
<sequence length="195" mass="19976">MLGYLRQSTADQSRMIGPFLDDVDGKTPETGLTIANTDIQIMANGAAAAVKNSGGATHRANGEYSITFNATDTANVGELLVSVVVAGALPVRAKFVVLEEAVFDALLAAGAAAKVDLIDQPNAAAITTVLNGLLDGTDGVETDWTLRQLARIALALFAGNSTVGGTVFANPAGNKTRIQSSVSSGNRTVSNLDVS</sequence>
<protein>
    <submittedName>
        <fullName evidence="1">Uncharacterized protein</fullName>
    </submittedName>
</protein>
<evidence type="ECO:0000313" key="1">
    <source>
        <dbReference type="EMBL" id="PQO35873.1"/>
    </source>
</evidence>
<accession>A0A2S8FUP7</accession>
<proteinExistence type="predicted"/>
<dbReference type="Proteomes" id="UP000238322">
    <property type="component" value="Unassembled WGS sequence"/>
</dbReference>
<organism evidence="1 2">
    <name type="scientific">Blastopirellula marina</name>
    <dbReference type="NCBI Taxonomy" id="124"/>
    <lineage>
        <taxon>Bacteria</taxon>
        <taxon>Pseudomonadati</taxon>
        <taxon>Planctomycetota</taxon>
        <taxon>Planctomycetia</taxon>
        <taxon>Pirellulales</taxon>
        <taxon>Pirellulaceae</taxon>
        <taxon>Blastopirellula</taxon>
    </lineage>
</organism>
<dbReference type="RefSeq" id="WP_105329162.1">
    <property type="nucleotide sequence ID" value="NZ_PUHY01000006.1"/>
</dbReference>
<evidence type="ECO:0000313" key="2">
    <source>
        <dbReference type="Proteomes" id="UP000238322"/>
    </source>
</evidence>
<reference evidence="1 2" key="1">
    <citation type="submission" date="2018-02" db="EMBL/GenBank/DDBJ databases">
        <title>Comparative genomes isolates from brazilian mangrove.</title>
        <authorList>
            <person name="Araujo J.E."/>
            <person name="Taketani R.G."/>
            <person name="Silva M.C.P."/>
            <person name="Loureco M.V."/>
            <person name="Andreote F.D."/>
        </authorList>
    </citation>
    <scope>NUCLEOTIDE SEQUENCE [LARGE SCALE GENOMIC DNA]</scope>
    <source>
        <strain evidence="1 2">Hex-1 MGV</strain>
    </source>
</reference>